<evidence type="ECO:0000313" key="4">
    <source>
        <dbReference type="EMBL" id="CAD9563686.1"/>
    </source>
</evidence>
<name>A0A7S2NW79_9STRA</name>
<dbReference type="GO" id="GO:0008080">
    <property type="term" value="F:N-acetyltransferase activity"/>
    <property type="evidence" value="ECO:0007669"/>
    <property type="project" value="TreeGrafter"/>
</dbReference>
<dbReference type="PANTHER" id="PTHR42919:SF8">
    <property type="entry name" value="N-ALPHA-ACETYLTRANSFERASE 50"/>
    <property type="match status" value="1"/>
</dbReference>
<dbReference type="PANTHER" id="PTHR42919">
    <property type="entry name" value="N-ALPHA-ACETYLTRANSFERASE"/>
    <property type="match status" value="1"/>
</dbReference>
<dbReference type="InterPro" id="IPR051556">
    <property type="entry name" value="N-term/lysine_N-AcTrnsfr"/>
</dbReference>
<dbReference type="CDD" id="cd04301">
    <property type="entry name" value="NAT_SF"/>
    <property type="match status" value="1"/>
</dbReference>
<evidence type="ECO:0000259" key="3">
    <source>
        <dbReference type="PROSITE" id="PS51186"/>
    </source>
</evidence>
<dbReference type="GO" id="GO:0007064">
    <property type="term" value="P:mitotic sister chromatid cohesion"/>
    <property type="evidence" value="ECO:0007669"/>
    <property type="project" value="TreeGrafter"/>
</dbReference>
<keyword evidence="2" id="KW-0012">Acyltransferase</keyword>
<gene>
    <name evidence="4" type="ORF">LDAN0321_LOCUS4111</name>
</gene>
<feature type="domain" description="N-acetyltransferase" evidence="3">
    <location>
        <begin position="175"/>
        <end position="371"/>
    </location>
</feature>
<dbReference type="EMBL" id="HBGY01006695">
    <property type="protein sequence ID" value="CAD9563686.1"/>
    <property type="molecule type" value="Transcribed_RNA"/>
</dbReference>
<dbReference type="GO" id="GO:0031415">
    <property type="term" value="C:NatA complex"/>
    <property type="evidence" value="ECO:0007669"/>
    <property type="project" value="TreeGrafter"/>
</dbReference>
<proteinExistence type="predicted"/>
<evidence type="ECO:0000256" key="1">
    <source>
        <dbReference type="ARBA" id="ARBA00022679"/>
    </source>
</evidence>
<reference evidence="4" key="1">
    <citation type="submission" date="2021-01" db="EMBL/GenBank/DDBJ databases">
        <authorList>
            <person name="Corre E."/>
            <person name="Pelletier E."/>
            <person name="Niang G."/>
            <person name="Scheremetjew M."/>
            <person name="Finn R."/>
            <person name="Kale V."/>
            <person name="Holt S."/>
            <person name="Cochrane G."/>
            <person name="Meng A."/>
            <person name="Brown T."/>
            <person name="Cohen L."/>
        </authorList>
    </citation>
    <scope>NUCLEOTIDE SEQUENCE</scope>
    <source>
        <strain evidence="4">B650</strain>
    </source>
</reference>
<dbReference type="InterPro" id="IPR000182">
    <property type="entry name" value="GNAT_dom"/>
</dbReference>
<accession>A0A7S2NW79</accession>
<dbReference type="AlphaFoldDB" id="A0A7S2NW79"/>
<dbReference type="PROSITE" id="PS51186">
    <property type="entry name" value="GNAT"/>
    <property type="match status" value="1"/>
</dbReference>
<evidence type="ECO:0000256" key="2">
    <source>
        <dbReference type="ARBA" id="ARBA00023315"/>
    </source>
</evidence>
<dbReference type="Pfam" id="PF00583">
    <property type="entry name" value="Acetyltransf_1"/>
    <property type="match status" value="1"/>
</dbReference>
<dbReference type="Gene3D" id="3.40.630.30">
    <property type="match status" value="1"/>
</dbReference>
<organism evidence="4">
    <name type="scientific">Leptocylindrus danicus</name>
    <dbReference type="NCBI Taxonomy" id="163516"/>
    <lineage>
        <taxon>Eukaryota</taxon>
        <taxon>Sar</taxon>
        <taxon>Stramenopiles</taxon>
        <taxon>Ochrophyta</taxon>
        <taxon>Bacillariophyta</taxon>
        <taxon>Coscinodiscophyceae</taxon>
        <taxon>Chaetocerotophycidae</taxon>
        <taxon>Leptocylindrales</taxon>
        <taxon>Leptocylindraceae</taxon>
        <taxon>Leptocylindrus</taxon>
    </lineage>
</organism>
<dbReference type="InterPro" id="IPR016181">
    <property type="entry name" value="Acyl_CoA_acyltransferase"/>
</dbReference>
<keyword evidence="1" id="KW-0808">Transferase</keyword>
<dbReference type="SUPFAM" id="SSF55729">
    <property type="entry name" value="Acyl-CoA N-acyltransferases (Nat)"/>
    <property type="match status" value="1"/>
</dbReference>
<sequence>MIYQLNNISFSVTIFYLAIWPCVAFVADNVRPGDMYHRQDRNVCKMHDAANASNNYKAKAVLAGKVLREKGQGRLGQVISSMRTIAATVANTEEKDVPDVVTTEGPENIKATIDEMIRSNSDEIFFTAGDHPNVFGLFGDSSDARSHLPTKPLDGTLLVAPSRTVDEAQGIEDVLRIRVAEETDFKMIAALRLSVFSSQSDLSGEEFCDRSCQIITSRKGRGSVCLVASIPTQLQKRKAPEKNKMSKKVKDRIIGGVECSVHEFYGTKLGFSRPASTLLYITEVAVCPKARRCGIGTKLLKAIDIFARIRDVETLYLHVDVTNAAAIALYEQAGYVKVNRDDKHEDFTRSLNLHDGATKGRCHYLMSKNLRRPTLLPEKPTRTVKPGFEIICEPF</sequence>
<protein>
    <recommendedName>
        <fullName evidence="3">N-acetyltransferase domain-containing protein</fullName>
    </recommendedName>
</protein>